<keyword evidence="2" id="KW-1185">Reference proteome</keyword>
<gene>
    <name evidence="1" type="ORF">TRFO_17924</name>
</gene>
<dbReference type="InterPro" id="IPR016024">
    <property type="entry name" value="ARM-type_fold"/>
</dbReference>
<name>A0A1J4KRA1_9EUKA</name>
<evidence type="ECO:0000313" key="2">
    <source>
        <dbReference type="Proteomes" id="UP000179807"/>
    </source>
</evidence>
<dbReference type="InterPro" id="IPR011989">
    <property type="entry name" value="ARM-like"/>
</dbReference>
<dbReference type="EMBL" id="MLAK01000566">
    <property type="protein sequence ID" value="OHT12332.1"/>
    <property type="molecule type" value="Genomic_DNA"/>
</dbReference>
<evidence type="ECO:0000313" key="1">
    <source>
        <dbReference type="EMBL" id="OHT12332.1"/>
    </source>
</evidence>
<accession>A0A1J4KRA1</accession>
<sequence>MDYKTSKHFFTNQRERLLQEFFNVLESDVKNSFIIEIEHNEVMEMPINNVIDQIVDYMAQMYIRDQENICDMFNPSSEALLCSTLNYILYLFSNMEMVPFQVICDLHFVEFVSWILIQCNHNSQFIYDALKVFSCIYKLQITDQVLNTMIYIFPQLKSEESYIRKLALNVIGDFFEYNLKVGIFLLNYDGVISDILFISKETKYELVCSQALLFLRSLLYHTIFDQEFGDQVPPELVEQIIKLALPHLSRSRPNLTSAAIKILQTVSLNLNMLTIAKKNGIDSSIIKGLTCVESSQIIEIYKIIRNILNFASKGEIQTNIITNGVFFKKTAELLKKVDQNCLGVILSTIDILGRDFWITFFKYDVLDSLIEIINKTDYINKKHIVSILLHFFEDVNVSFRRKYCTHAVIEQFVSMLDDDDSVFCFELVQALSTLYYDDGEYFRPILIELEFGQCLFNLSTHVDSQLAQLAENIYNHLD</sequence>
<dbReference type="RefSeq" id="XP_068365468.1">
    <property type="nucleotide sequence ID" value="XM_068499872.1"/>
</dbReference>
<proteinExistence type="predicted"/>
<comment type="caution">
    <text evidence="1">The sequence shown here is derived from an EMBL/GenBank/DDBJ whole genome shotgun (WGS) entry which is preliminary data.</text>
</comment>
<dbReference type="AlphaFoldDB" id="A0A1J4KRA1"/>
<dbReference type="SUPFAM" id="SSF48371">
    <property type="entry name" value="ARM repeat"/>
    <property type="match status" value="1"/>
</dbReference>
<dbReference type="VEuPathDB" id="TrichDB:TRFO_17924"/>
<dbReference type="GeneID" id="94834576"/>
<reference evidence="1" key="1">
    <citation type="submission" date="2016-10" db="EMBL/GenBank/DDBJ databases">
        <authorList>
            <person name="Benchimol M."/>
            <person name="Almeida L.G."/>
            <person name="Vasconcelos A.T."/>
            <person name="Perreira-Neves A."/>
            <person name="Rosa I.A."/>
            <person name="Tasca T."/>
            <person name="Bogo M.R."/>
            <person name="de Souza W."/>
        </authorList>
    </citation>
    <scope>NUCLEOTIDE SEQUENCE [LARGE SCALE GENOMIC DNA]</scope>
    <source>
        <strain evidence="1">K</strain>
    </source>
</reference>
<dbReference type="Proteomes" id="UP000179807">
    <property type="component" value="Unassembled WGS sequence"/>
</dbReference>
<organism evidence="1 2">
    <name type="scientific">Tritrichomonas foetus</name>
    <dbReference type="NCBI Taxonomy" id="1144522"/>
    <lineage>
        <taxon>Eukaryota</taxon>
        <taxon>Metamonada</taxon>
        <taxon>Parabasalia</taxon>
        <taxon>Tritrichomonadida</taxon>
        <taxon>Tritrichomonadidae</taxon>
        <taxon>Tritrichomonas</taxon>
    </lineage>
</organism>
<dbReference type="Gene3D" id="1.25.10.10">
    <property type="entry name" value="Leucine-rich Repeat Variant"/>
    <property type="match status" value="1"/>
</dbReference>
<protein>
    <submittedName>
        <fullName evidence="1">Uncharacterized protein</fullName>
    </submittedName>
</protein>